<evidence type="ECO:0000313" key="1">
    <source>
        <dbReference type="EMBL" id="SDH58098.1"/>
    </source>
</evidence>
<sequence>MNRLALRQVTARQAQATRALGAGVSAAFHARGLAGELCLVPLSAQAAAAPGTWFDSAIGPLHLSDAGAVLSLLGELPVSVAGAPQAWYWQALSQQLSPLIAESLSPLSMRESAPQAEAQLRCTLRVRLGEEIVHAQLATSAETLLDWLQAPLWQPRRRPFPATLELHEPLIVGLCELSGEQLATLRPGDVVIPSEARFDCDGHGVVTLAERRWIAQTQACGARLLLNLEADSHDQ</sequence>
<evidence type="ECO:0000313" key="2">
    <source>
        <dbReference type="Proteomes" id="UP000198606"/>
    </source>
</evidence>
<dbReference type="Proteomes" id="UP000198606">
    <property type="component" value="Unassembled WGS sequence"/>
</dbReference>
<gene>
    <name evidence="1" type="ORF">SAMN05216588_105293</name>
</gene>
<dbReference type="AlphaFoldDB" id="A0A1G8DKE9"/>
<organism evidence="1 2">
    <name type="scientific">Phytopseudomonas flavescens</name>
    <dbReference type="NCBI Taxonomy" id="29435"/>
    <lineage>
        <taxon>Bacteria</taxon>
        <taxon>Pseudomonadati</taxon>
        <taxon>Pseudomonadota</taxon>
        <taxon>Gammaproteobacteria</taxon>
        <taxon>Pseudomonadales</taxon>
        <taxon>Pseudomonadaceae</taxon>
        <taxon>Phytopseudomonas</taxon>
    </lineage>
</organism>
<dbReference type="STRING" id="29435.SAMN05216588_105293"/>
<name>A0A1G8DKE9_9GAMM</name>
<protein>
    <submittedName>
        <fullName evidence="1">Type III secretion protein Q</fullName>
    </submittedName>
</protein>
<proteinExistence type="predicted"/>
<dbReference type="RefSeq" id="WP_084304451.1">
    <property type="nucleotide sequence ID" value="NZ_FNDG01000005.1"/>
</dbReference>
<accession>A0A1G8DKE9</accession>
<dbReference type="EMBL" id="FNDG01000005">
    <property type="protein sequence ID" value="SDH58098.1"/>
    <property type="molecule type" value="Genomic_DNA"/>
</dbReference>
<reference evidence="1 2" key="1">
    <citation type="submission" date="2016-10" db="EMBL/GenBank/DDBJ databases">
        <authorList>
            <person name="de Groot N.N."/>
        </authorList>
    </citation>
    <scope>NUCLEOTIDE SEQUENCE [LARGE SCALE GENOMIC DNA]</scope>
    <source>
        <strain evidence="1 2">LMG 18387</strain>
    </source>
</reference>